<dbReference type="EMBL" id="LAZR01020550">
    <property type="protein sequence ID" value="KKL88494.1"/>
    <property type="molecule type" value="Genomic_DNA"/>
</dbReference>
<gene>
    <name evidence="1" type="ORF">LCGC14_1924190</name>
</gene>
<proteinExistence type="predicted"/>
<name>A0A0F9FPR1_9ZZZZ</name>
<accession>A0A0F9FPR1</accession>
<protein>
    <submittedName>
        <fullName evidence="1">Uncharacterized protein</fullName>
    </submittedName>
</protein>
<dbReference type="AlphaFoldDB" id="A0A0F9FPR1"/>
<sequence length="188" mass="19674">MVFRPTDAQGNEKLPKEWITFPRAVIVPTQESERGKDEAVTELNILSIGGSTPGAAATADTNIDLTGGIDLSVGLPKAVKITVDSSVFDNVNFGTGAATTRTDIINTFNTAVGKIVATELAGGAGEEFMRLTAFLNSSEFGSLRVEAPSDLVNFLDGRAVIFDSGADIIEVASDPVQLAVRINGDETA</sequence>
<organism evidence="1">
    <name type="scientific">marine sediment metagenome</name>
    <dbReference type="NCBI Taxonomy" id="412755"/>
    <lineage>
        <taxon>unclassified sequences</taxon>
        <taxon>metagenomes</taxon>
        <taxon>ecological metagenomes</taxon>
    </lineage>
</organism>
<reference evidence="1" key="1">
    <citation type="journal article" date="2015" name="Nature">
        <title>Complex archaea that bridge the gap between prokaryotes and eukaryotes.</title>
        <authorList>
            <person name="Spang A."/>
            <person name="Saw J.H."/>
            <person name="Jorgensen S.L."/>
            <person name="Zaremba-Niedzwiedzka K."/>
            <person name="Martijn J."/>
            <person name="Lind A.E."/>
            <person name="van Eijk R."/>
            <person name="Schleper C."/>
            <person name="Guy L."/>
            <person name="Ettema T.J."/>
        </authorList>
    </citation>
    <scope>NUCLEOTIDE SEQUENCE</scope>
</reference>
<evidence type="ECO:0000313" key="1">
    <source>
        <dbReference type="EMBL" id="KKL88494.1"/>
    </source>
</evidence>
<comment type="caution">
    <text evidence="1">The sequence shown here is derived from an EMBL/GenBank/DDBJ whole genome shotgun (WGS) entry which is preliminary data.</text>
</comment>